<sequence length="75" mass="8473">MHHGPKSSQTPRFDELSSRMFDVLTLRSLPINNICEGGNKRAQQMQYDGSGRPLHFRYDISVKNAANCSYAIMPS</sequence>
<evidence type="ECO:0000313" key="2">
    <source>
        <dbReference type="Proteomes" id="UP000053268"/>
    </source>
</evidence>
<dbReference type="AlphaFoldDB" id="A0A194PTC0"/>
<proteinExistence type="predicted"/>
<dbReference type="EMBL" id="KQ459595">
    <property type="protein sequence ID" value="KPI96009.1"/>
    <property type="molecule type" value="Genomic_DNA"/>
</dbReference>
<reference evidence="1 2" key="1">
    <citation type="journal article" date="2015" name="Nat. Commun.">
        <title>Outbred genome sequencing and CRISPR/Cas9 gene editing in butterflies.</title>
        <authorList>
            <person name="Li X."/>
            <person name="Fan D."/>
            <person name="Zhang W."/>
            <person name="Liu G."/>
            <person name="Zhang L."/>
            <person name="Zhao L."/>
            <person name="Fang X."/>
            <person name="Chen L."/>
            <person name="Dong Y."/>
            <person name="Chen Y."/>
            <person name="Ding Y."/>
            <person name="Zhao R."/>
            <person name="Feng M."/>
            <person name="Zhu Y."/>
            <person name="Feng Y."/>
            <person name="Jiang X."/>
            <person name="Zhu D."/>
            <person name="Xiang H."/>
            <person name="Feng X."/>
            <person name="Li S."/>
            <person name="Wang J."/>
            <person name="Zhang G."/>
            <person name="Kronforst M.R."/>
            <person name="Wang W."/>
        </authorList>
    </citation>
    <scope>NUCLEOTIDE SEQUENCE [LARGE SCALE GENOMIC DNA]</scope>
    <source>
        <strain evidence="1">Ya'a_city_454_Px</strain>
        <tissue evidence="1">Whole body</tissue>
    </source>
</reference>
<evidence type="ECO:0000313" key="1">
    <source>
        <dbReference type="EMBL" id="KPI96009.1"/>
    </source>
</evidence>
<organism evidence="1 2">
    <name type="scientific">Papilio xuthus</name>
    <name type="common">Asian swallowtail butterfly</name>
    <dbReference type="NCBI Taxonomy" id="66420"/>
    <lineage>
        <taxon>Eukaryota</taxon>
        <taxon>Metazoa</taxon>
        <taxon>Ecdysozoa</taxon>
        <taxon>Arthropoda</taxon>
        <taxon>Hexapoda</taxon>
        <taxon>Insecta</taxon>
        <taxon>Pterygota</taxon>
        <taxon>Neoptera</taxon>
        <taxon>Endopterygota</taxon>
        <taxon>Lepidoptera</taxon>
        <taxon>Glossata</taxon>
        <taxon>Ditrysia</taxon>
        <taxon>Papilionoidea</taxon>
        <taxon>Papilionidae</taxon>
        <taxon>Papilioninae</taxon>
        <taxon>Papilio</taxon>
    </lineage>
</organism>
<name>A0A194PTC0_PAPXU</name>
<dbReference type="Proteomes" id="UP000053268">
    <property type="component" value="Unassembled WGS sequence"/>
</dbReference>
<keyword evidence="2" id="KW-1185">Reference proteome</keyword>
<protein>
    <submittedName>
        <fullName evidence="1">Uncharacterized protein</fullName>
    </submittedName>
</protein>
<gene>
    <name evidence="1" type="ORF">RR46_11722</name>
</gene>
<accession>A0A194PTC0</accession>